<proteinExistence type="inferred from homology"/>
<feature type="transmembrane region" description="Helical" evidence="2">
    <location>
        <begin position="364"/>
        <end position="385"/>
    </location>
</feature>
<dbReference type="PANTHER" id="PTHR31082">
    <property type="entry name" value="PHEROMONE-REGULATED MEMBRANE PROTEIN 10"/>
    <property type="match status" value="1"/>
</dbReference>
<protein>
    <submittedName>
        <fullName evidence="4">Threonine/serine exporter family protein</fullName>
    </submittedName>
</protein>
<feature type="domain" description="Threonine/serine exporter-like N-terminal" evidence="3">
    <location>
        <begin position="41"/>
        <end position="273"/>
    </location>
</feature>
<sequence length="448" mass="46546">MSQILSHRARGALRALRKEVPGTVADPDGHDDAEVAAMLRELGMALVEVEQPTHVVATRLLTVAKRYTRSDVRVVVLPLVLLISVGSAGSEVDASTQSTTQLNLAGRIDDIAELAEMGAITPADAITALRQARSMRPRFGPMTTVAGYAVTTVGFGMISNPAWSALGAYAVLGTVVGVILLLGRPFPSLSGVLPTLAATVVTILAHGLVQETNSDGLLRIIGPALIAILPGIPLTLGAMELAGSSVVAGASRLIYGVVQLMLIVFGVGLGLHIAWHTGPPHDQPTMGAWSFYVAILVIAIGLYIHLSAPRGSLVWLIAAVAVALVGQKIGGLFLSSAHAGAVGAFLVVPFATMASRIKTSPPAIVMMLSAFWALVPSALSFESLGEAITGGHNDIQVLSVSVAAVFSIALGTLIGWSVFRPGNRGDDPQIALIAGTADTKVDRERWMP</sequence>
<feature type="transmembrane region" description="Helical" evidence="2">
    <location>
        <begin position="189"/>
        <end position="208"/>
    </location>
</feature>
<accession>A0ABT3SFZ2</accession>
<dbReference type="PANTHER" id="PTHR31082:SF4">
    <property type="entry name" value="PHEROMONE-REGULATED MEMBRANE PROTEIN 10"/>
    <property type="match status" value="1"/>
</dbReference>
<keyword evidence="2" id="KW-1133">Transmembrane helix</keyword>
<organism evidence="4 5">
    <name type="scientific">Mycobacterium pinniadriaticum</name>
    <dbReference type="NCBI Taxonomy" id="2994102"/>
    <lineage>
        <taxon>Bacteria</taxon>
        <taxon>Bacillati</taxon>
        <taxon>Actinomycetota</taxon>
        <taxon>Actinomycetes</taxon>
        <taxon>Mycobacteriales</taxon>
        <taxon>Mycobacteriaceae</taxon>
        <taxon>Mycobacterium</taxon>
    </lineage>
</organism>
<dbReference type="InterPro" id="IPR051361">
    <property type="entry name" value="ThrE/Ser_Exporter"/>
</dbReference>
<feature type="transmembrane region" description="Helical" evidence="2">
    <location>
        <begin position="139"/>
        <end position="158"/>
    </location>
</feature>
<evidence type="ECO:0000313" key="5">
    <source>
        <dbReference type="Proteomes" id="UP001300745"/>
    </source>
</evidence>
<evidence type="ECO:0000256" key="2">
    <source>
        <dbReference type="SAM" id="Phobius"/>
    </source>
</evidence>
<dbReference type="InterPro" id="IPR010619">
    <property type="entry name" value="ThrE-like_N"/>
</dbReference>
<evidence type="ECO:0000313" key="4">
    <source>
        <dbReference type="EMBL" id="MCX2938420.1"/>
    </source>
</evidence>
<comment type="similarity">
    <text evidence="1">Belongs to the ThrE exporter (TC 2.A.79) family.</text>
</comment>
<feature type="transmembrane region" description="Helical" evidence="2">
    <location>
        <begin position="253"/>
        <end position="275"/>
    </location>
</feature>
<feature type="transmembrane region" description="Helical" evidence="2">
    <location>
        <begin position="313"/>
        <end position="333"/>
    </location>
</feature>
<reference evidence="4 5" key="1">
    <citation type="submission" date="2022-11" db="EMBL/GenBank/DDBJ databases">
        <title>Mycobacterium sp. nov.</title>
        <authorList>
            <person name="Papic B."/>
            <person name="Spicic S."/>
            <person name="Duvnjak S."/>
        </authorList>
    </citation>
    <scope>NUCLEOTIDE SEQUENCE [LARGE SCALE GENOMIC DNA]</scope>
    <source>
        <strain evidence="4 5">CVI_P4</strain>
    </source>
</reference>
<keyword evidence="2" id="KW-0812">Transmembrane</keyword>
<dbReference type="Pfam" id="PF06738">
    <property type="entry name" value="ThrE"/>
    <property type="match status" value="1"/>
</dbReference>
<evidence type="ECO:0000259" key="3">
    <source>
        <dbReference type="Pfam" id="PF06738"/>
    </source>
</evidence>
<name>A0ABT3SFZ2_9MYCO</name>
<dbReference type="RefSeq" id="WP_265998161.1">
    <property type="nucleotide sequence ID" value="NZ_JAPJDN010000014.1"/>
</dbReference>
<feature type="transmembrane region" description="Helical" evidence="2">
    <location>
        <begin position="164"/>
        <end position="182"/>
    </location>
</feature>
<keyword evidence="2" id="KW-0472">Membrane</keyword>
<feature type="transmembrane region" description="Helical" evidence="2">
    <location>
        <begin position="397"/>
        <end position="419"/>
    </location>
</feature>
<evidence type="ECO:0000256" key="1">
    <source>
        <dbReference type="ARBA" id="ARBA00034125"/>
    </source>
</evidence>
<dbReference type="EMBL" id="JAPJDO010000014">
    <property type="protein sequence ID" value="MCX2938420.1"/>
    <property type="molecule type" value="Genomic_DNA"/>
</dbReference>
<dbReference type="Proteomes" id="UP001300745">
    <property type="component" value="Unassembled WGS sequence"/>
</dbReference>
<feature type="transmembrane region" description="Helical" evidence="2">
    <location>
        <begin position="287"/>
        <end position="306"/>
    </location>
</feature>
<gene>
    <name evidence="4" type="ORF">ORI27_17070</name>
</gene>
<comment type="caution">
    <text evidence="4">The sequence shown here is derived from an EMBL/GenBank/DDBJ whole genome shotgun (WGS) entry which is preliminary data.</text>
</comment>
<keyword evidence="5" id="KW-1185">Reference proteome</keyword>
<feature type="transmembrane region" description="Helical" evidence="2">
    <location>
        <begin position="220"/>
        <end position="241"/>
    </location>
</feature>